<evidence type="ECO:0000313" key="2">
    <source>
        <dbReference type="EMBL" id="MBC5717427.1"/>
    </source>
</evidence>
<dbReference type="InterPro" id="IPR052911">
    <property type="entry name" value="Corrinoid_activation_enz"/>
</dbReference>
<dbReference type="Proteomes" id="UP000602260">
    <property type="component" value="Unassembled WGS sequence"/>
</dbReference>
<sequence>MSRVQVRQGEKIYDIPVQPGESLLSALRRAGFSLPAACGGRGRCGKCRVQVNGGPRLACKVFPRGGEQVALPETVSGVILGDTLPPPPCQPGRTGLSAAVDLGTTTVVVKLYDRTHGAELAAQGAWNAQAPYGADVISRIQHTLDTPQGFSELSGRIRGQIWAMLEAALSAAGRQAEELKEISVAGNTVMESLFAGKSVAGMAAAPFRPDSLFFGPEGTGDLNGVPVRLLPCVAGYVGGDITAGLMASGLGEKPGEHLFLDIGTNGEMAMGGKGGFSCCAVASGPAFEGAGIQCGMPGVDGAVSHVRYDRGFLYDVIGDGPARGLCGSGLVDLAAVLRKLGIIAPGGRLLPPEEVAPELRRYVERDGDGNGLFHLTPQVYLTAGDVRNLQLAKAAVAAGIQVLSQRRGVPLEQVDGLYLAGGFGTYIDPGSAMAIGMLPPVLAGKVRPLGNTALAGAAALALDGRLWPKVEDTARGCDYIELSGQPDFTRVFTENMGF</sequence>
<dbReference type="GO" id="GO:0051536">
    <property type="term" value="F:iron-sulfur cluster binding"/>
    <property type="evidence" value="ECO:0007669"/>
    <property type="project" value="InterPro"/>
</dbReference>
<evidence type="ECO:0000259" key="1">
    <source>
        <dbReference type="PROSITE" id="PS51085"/>
    </source>
</evidence>
<dbReference type="InterPro" id="IPR012675">
    <property type="entry name" value="Beta-grasp_dom_sf"/>
</dbReference>
<feature type="domain" description="2Fe-2S ferredoxin-type" evidence="1">
    <location>
        <begin position="2"/>
        <end position="75"/>
    </location>
</feature>
<proteinExistence type="predicted"/>
<dbReference type="PANTHER" id="PTHR42895">
    <property type="entry name" value="IRON-SULFUR CLUSTER-BINDING PROTEIN-RELATED"/>
    <property type="match status" value="1"/>
</dbReference>
<dbReference type="Pfam" id="PF17651">
    <property type="entry name" value="Raco_middle"/>
    <property type="match status" value="1"/>
</dbReference>
<dbReference type="PANTHER" id="PTHR42895:SF1">
    <property type="entry name" value="IRON-SULFUR CLUSTER PROTEIN"/>
    <property type="match status" value="1"/>
</dbReference>
<dbReference type="InterPro" id="IPR041414">
    <property type="entry name" value="Raco-like_middle"/>
</dbReference>
<dbReference type="InterPro" id="IPR001041">
    <property type="entry name" value="2Fe-2S_ferredoxin-type"/>
</dbReference>
<dbReference type="AlphaFoldDB" id="A0A8J6J5C9"/>
<dbReference type="Gene3D" id="3.10.20.30">
    <property type="match status" value="1"/>
</dbReference>
<reference evidence="2" key="1">
    <citation type="submission" date="2020-08" db="EMBL/GenBank/DDBJ databases">
        <title>Genome public.</title>
        <authorList>
            <person name="Liu C."/>
            <person name="Sun Q."/>
        </authorList>
    </citation>
    <scope>NUCLEOTIDE SEQUENCE</scope>
    <source>
        <strain evidence="2">BX5</strain>
    </source>
</reference>
<gene>
    <name evidence="2" type="ORF">H8S55_08860</name>
</gene>
<protein>
    <submittedName>
        <fullName evidence="2">DUF4445 domain-containing protein</fullName>
    </submittedName>
</protein>
<name>A0A8J6J5C9_9FIRM</name>
<dbReference type="Gene3D" id="3.30.420.480">
    <property type="entry name" value="Domain of unknown function (DUF4445)"/>
    <property type="match status" value="1"/>
</dbReference>
<dbReference type="RefSeq" id="WP_186878660.1">
    <property type="nucleotide sequence ID" value="NZ_JACOPN010000005.1"/>
</dbReference>
<dbReference type="InterPro" id="IPR027980">
    <property type="entry name" value="RACo_C"/>
</dbReference>
<organism evidence="2 3">
    <name type="scientific">Flintibacter faecis</name>
    <dbReference type="NCBI Taxonomy" id="2763047"/>
    <lineage>
        <taxon>Bacteria</taxon>
        <taxon>Bacillati</taxon>
        <taxon>Bacillota</taxon>
        <taxon>Clostridia</taxon>
        <taxon>Eubacteriales</taxon>
        <taxon>Flintibacter</taxon>
    </lineage>
</organism>
<dbReference type="Pfam" id="PF00111">
    <property type="entry name" value="Fer2"/>
    <property type="match status" value="1"/>
</dbReference>
<dbReference type="SUPFAM" id="SSF54292">
    <property type="entry name" value="2Fe-2S ferredoxin-like"/>
    <property type="match status" value="1"/>
</dbReference>
<dbReference type="Pfam" id="PF14574">
    <property type="entry name" value="RACo_C_ter"/>
    <property type="match status" value="1"/>
</dbReference>
<comment type="caution">
    <text evidence="2">The sequence shown here is derived from an EMBL/GenBank/DDBJ whole genome shotgun (WGS) entry which is preliminary data.</text>
</comment>
<evidence type="ECO:0000313" key="3">
    <source>
        <dbReference type="Proteomes" id="UP000602260"/>
    </source>
</evidence>
<dbReference type="PROSITE" id="PS51085">
    <property type="entry name" value="2FE2S_FER_2"/>
    <property type="match status" value="1"/>
</dbReference>
<keyword evidence="3" id="KW-1185">Reference proteome</keyword>
<accession>A0A8J6J5C9</accession>
<dbReference type="InterPro" id="IPR042259">
    <property type="entry name" value="Raco-like_middle_sf"/>
</dbReference>
<dbReference type="EMBL" id="JACOPN010000005">
    <property type="protein sequence ID" value="MBC5717427.1"/>
    <property type="molecule type" value="Genomic_DNA"/>
</dbReference>
<dbReference type="CDD" id="cd00207">
    <property type="entry name" value="fer2"/>
    <property type="match status" value="1"/>
</dbReference>
<dbReference type="InterPro" id="IPR036010">
    <property type="entry name" value="2Fe-2S_ferredoxin-like_sf"/>
</dbReference>